<sequence>NESESLNNLQNVLEEFEAEAVEGIQRRLSTTSKELSEFKERALLAEEQLTQTKEEASRTSLYEKEIKEKNLLIGKLRHE</sequence>
<feature type="non-terminal residue" evidence="2">
    <location>
        <position position="1"/>
    </location>
</feature>
<gene>
    <name evidence="2" type="ORF">DERYTH_LOCUS27859</name>
</gene>
<name>A0A9N9PBJ3_9GLOM</name>
<feature type="coiled-coil region" evidence="1">
    <location>
        <begin position="6"/>
        <end position="55"/>
    </location>
</feature>
<dbReference type="EMBL" id="CAJVPY010066151">
    <property type="protein sequence ID" value="CAG8825215.1"/>
    <property type="molecule type" value="Genomic_DNA"/>
</dbReference>
<comment type="caution">
    <text evidence="2">The sequence shown here is derived from an EMBL/GenBank/DDBJ whole genome shotgun (WGS) entry which is preliminary data.</text>
</comment>
<proteinExistence type="predicted"/>
<evidence type="ECO:0000313" key="3">
    <source>
        <dbReference type="Proteomes" id="UP000789405"/>
    </source>
</evidence>
<evidence type="ECO:0000313" key="2">
    <source>
        <dbReference type="EMBL" id="CAG8825215.1"/>
    </source>
</evidence>
<protein>
    <submittedName>
        <fullName evidence="2">920_t:CDS:1</fullName>
    </submittedName>
</protein>
<accession>A0A9N9PBJ3</accession>
<organism evidence="2 3">
    <name type="scientific">Dentiscutata erythropus</name>
    <dbReference type="NCBI Taxonomy" id="1348616"/>
    <lineage>
        <taxon>Eukaryota</taxon>
        <taxon>Fungi</taxon>
        <taxon>Fungi incertae sedis</taxon>
        <taxon>Mucoromycota</taxon>
        <taxon>Glomeromycotina</taxon>
        <taxon>Glomeromycetes</taxon>
        <taxon>Diversisporales</taxon>
        <taxon>Gigasporaceae</taxon>
        <taxon>Dentiscutata</taxon>
    </lineage>
</organism>
<keyword evidence="1" id="KW-0175">Coiled coil</keyword>
<dbReference type="Proteomes" id="UP000789405">
    <property type="component" value="Unassembled WGS sequence"/>
</dbReference>
<keyword evidence="3" id="KW-1185">Reference proteome</keyword>
<reference evidence="2" key="1">
    <citation type="submission" date="2021-06" db="EMBL/GenBank/DDBJ databases">
        <authorList>
            <person name="Kallberg Y."/>
            <person name="Tangrot J."/>
            <person name="Rosling A."/>
        </authorList>
    </citation>
    <scope>NUCLEOTIDE SEQUENCE</scope>
    <source>
        <strain evidence="2">MA453B</strain>
    </source>
</reference>
<evidence type="ECO:0000256" key="1">
    <source>
        <dbReference type="SAM" id="Coils"/>
    </source>
</evidence>
<dbReference type="AlphaFoldDB" id="A0A9N9PBJ3"/>
<dbReference type="OrthoDB" id="71227at2759"/>
<feature type="non-terminal residue" evidence="2">
    <location>
        <position position="79"/>
    </location>
</feature>